<evidence type="ECO:0000313" key="7">
    <source>
        <dbReference type="EMBL" id="MBP1987031.1"/>
    </source>
</evidence>
<feature type="transmembrane region" description="Helical" evidence="6">
    <location>
        <begin position="85"/>
        <end position="104"/>
    </location>
</feature>
<keyword evidence="3 6" id="KW-0812">Transmembrane</keyword>
<dbReference type="PANTHER" id="PTHR30106">
    <property type="entry name" value="INNER MEMBRANE PROTEIN YEIH-RELATED"/>
    <property type="match status" value="1"/>
</dbReference>
<feature type="transmembrane region" description="Helical" evidence="6">
    <location>
        <begin position="316"/>
        <end position="335"/>
    </location>
</feature>
<evidence type="ECO:0000256" key="3">
    <source>
        <dbReference type="ARBA" id="ARBA00022692"/>
    </source>
</evidence>
<evidence type="ECO:0000256" key="1">
    <source>
        <dbReference type="ARBA" id="ARBA00004651"/>
    </source>
</evidence>
<dbReference type="GO" id="GO:0005886">
    <property type="term" value="C:plasma membrane"/>
    <property type="evidence" value="ECO:0007669"/>
    <property type="project" value="UniProtKB-SubCell"/>
</dbReference>
<dbReference type="AlphaFoldDB" id="A0A8T4GV79"/>
<comment type="caution">
    <text evidence="7">The sequence shown here is derived from an EMBL/GenBank/DDBJ whole genome shotgun (WGS) entry which is preliminary data.</text>
</comment>
<evidence type="ECO:0000256" key="6">
    <source>
        <dbReference type="SAM" id="Phobius"/>
    </source>
</evidence>
<dbReference type="Pfam" id="PF03601">
    <property type="entry name" value="Cons_hypoth698"/>
    <property type="match status" value="1"/>
</dbReference>
<feature type="transmembrane region" description="Helical" evidence="6">
    <location>
        <begin position="33"/>
        <end position="53"/>
    </location>
</feature>
<feature type="transmembrane region" description="Helical" evidence="6">
    <location>
        <begin position="256"/>
        <end position="274"/>
    </location>
</feature>
<proteinExistence type="predicted"/>
<feature type="transmembrane region" description="Helical" evidence="6">
    <location>
        <begin position="116"/>
        <end position="137"/>
    </location>
</feature>
<sequence>MRRSLLPGLALLLGLGLVARLLASVAPANHLVLAILLGLVVGNTVGIPSLTRAGVGTHKLWLKTGIVLTGASVALDRVAAAGPRVLVLVAGVVTATLLLVEALSRVAFHIDGETGSLLAAGSGICGVSAVVAVAESIDADEAAVAYAATTVLLFDALTLVAYPLVGAALGLPDRIFGIWAGLTMFSTGPVTAAGFAVSETAGEWAVLVKLTRNAAIGVVAVAYAVLYARGRTQERGDGDGGDGAEQGLLARIWEPFPKFVVGFVAVVAVANLGLLSTADLASLSNAADWLFLLAFAGLGLEIRLSELRETGYRPVLVVLVTLLVVSSVGLVVVQATF</sequence>
<keyword evidence="5 6" id="KW-0472">Membrane</keyword>
<accession>A0A8T4GV79</accession>
<evidence type="ECO:0000256" key="2">
    <source>
        <dbReference type="ARBA" id="ARBA00022475"/>
    </source>
</evidence>
<evidence type="ECO:0000256" key="5">
    <source>
        <dbReference type="ARBA" id="ARBA00023136"/>
    </source>
</evidence>
<dbReference type="PANTHER" id="PTHR30106:SF1">
    <property type="entry name" value="UPF0324 MEMBRANE PROTEIN FN0533"/>
    <property type="match status" value="1"/>
</dbReference>
<keyword evidence="4 6" id="KW-1133">Transmembrane helix</keyword>
<gene>
    <name evidence="7" type="ORF">J2753_001529</name>
</gene>
<feature type="transmembrane region" description="Helical" evidence="6">
    <location>
        <begin position="143"/>
        <end position="164"/>
    </location>
</feature>
<feature type="transmembrane region" description="Helical" evidence="6">
    <location>
        <begin position="286"/>
        <end position="304"/>
    </location>
</feature>
<organism evidence="7 8">
    <name type="scientific">Halolamina salifodinae</name>
    <dbReference type="NCBI Taxonomy" id="1202767"/>
    <lineage>
        <taxon>Archaea</taxon>
        <taxon>Methanobacteriati</taxon>
        <taxon>Methanobacteriota</taxon>
        <taxon>Stenosarchaea group</taxon>
        <taxon>Halobacteria</taxon>
        <taxon>Halobacteriales</taxon>
        <taxon>Haloferacaceae</taxon>
    </lineage>
</organism>
<dbReference type="InterPro" id="IPR018383">
    <property type="entry name" value="UPF0324_pro"/>
</dbReference>
<name>A0A8T4GV79_9EURY</name>
<feature type="transmembrane region" description="Helical" evidence="6">
    <location>
        <begin position="210"/>
        <end position="228"/>
    </location>
</feature>
<keyword evidence="2" id="KW-1003">Cell membrane</keyword>
<evidence type="ECO:0000313" key="8">
    <source>
        <dbReference type="Proteomes" id="UP000823736"/>
    </source>
</evidence>
<dbReference type="Proteomes" id="UP000823736">
    <property type="component" value="Unassembled WGS sequence"/>
</dbReference>
<comment type="subcellular location">
    <subcellularLocation>
        <location evidence="1">Cell membrane</location>
        <topology evidence="1">Multi-pass membrane protein</topology>
    </subcellularLocation>
</comment>
<feature type="transmembrane region" description="Helical" evidence="6">
    <location>
        <begin position="176"/>
        <end position="198"/>
    </location>
</feature>
<keyword evidence="8" id="KW-1185">Reference proteome</keyword>
<dbReference type="EMBL" id="JAGGLC010000003">
    <property type="protein sequence ID" value="MBP1987031.1"/>
    <property type="molecule type" value="Genomic_DNA"/>
</dbReference>
<protein>
    <submittedName>
        <fullName evidence="7">Putative integral membrane protein (TIGR00698 family)</fullName>
    </submittedName>
</protein>
<reference evidence="7" key="1">
    <citation type="submission" date="2021-03" db="EMBL/GenBank/DDBJ databases">
        <title>Genomic Encyclopedia of Type Strains, Phase IV (KMG-IV): sequencing the most valuable type-strain genomes for metagenomic binning, comparative biology and taxonomic classification.</title>
        <authorList>
            <person name="Goeker M."/>
        </authorList>
    </citation>
    <scope>NUCLEOTIDE SEQUENCE</scope>
    <source>
        <strain evidence="7">DSM 26232</strain>
    </source>
</reference>
<evidence type="ECO:0000256" key="4">
    <source>
        <dbReference type="ARBA" id="ARBA00022989"/>
    </source>
</evidence>